<comment type="similarity">
    <text evidence="8">Belongs to the TsuA/YedE (TC 9.B.102) family.</text>
</comment>
<dbReference type="PANTHER" id="PTHR30574:SF1">
    <property type="entry name" value="SULPHUR TRANSPORT DOMAIN-CONTAINING PROTEIN"/>
    <property type="match status" value="1"/>
</dbReference>
<evidence type="ECO:0000256" key="6">
    <source>
        <dbReference type="ARBA" id="ARBA00022989"/>
    </source>
</evidence>
<feature type="transmembrane region" description="Helical" evidence="9">
    <location>
        <begin position="6"/>
        <end position="28"/>
    </location>
</feature>
<keyword evidence="3" id="KW-1003">Cell membrane</keyword>
<keyword evidence="4" id="KW-0997">Cell inner membrane</keyword>
<organism evidence="10 11">
    <name type="scientific">Allomesorhizobium camelthorni</name>
    <dbReference type="NCBI Taxonomy" id="475069"/>
    <lineage>
        <taxon>Bacteria</taxon>
        <taxon>Pseudomonadati</taxon>
        <taxon>Pseudomonadota</taxon>
        <taxon>Alphaproteobacteria</taxon>
        <taxon>Hyphomicrobiales</taxon>
        <taxon>Phyllobacteriaceae</taxon>
        <taxon>Allomesorhizobium</taxon>
    </lineage>
</organism>
<evidence type="ECO:0000313" key="11">
    <source>
        <dbReference type="Proteomes" id="UP001642900"/>
    </source>
</evidence>
<dbReference type="PANTHER" id="PTHR30574">
    <property type="entry name" value="INNER MEMBRANE PROTEIN YEDE"/>
    <property type="match status" value="1"/>
</dbReference>
<evidence type="ECO:0000256" key="7">
    <source>
        <dbReference type="ARBA" id="ARBA00023136"/>
    </source>
</evidence>
<evidence type="ECO:0000256" key="1">
    <source>
        <dbReference type="ARBA" id="ARBA00004429"/>
    </source>
</evidence>
<sequence length="142" mass="13990">MTEFTPLASFIGGTLIGLSAVLLMALDGRIAGISGIAARLLPPYGDRSALSAFGFVAGLVLAPFAVMAATGQPVAQTVSSNLPLMAAAGFAVGFGAALGGGCTSGHAVCGLSRLSKRSFAATAIFMAAAFATVFIVRHAIGG</sequence>
<evidence type="ECO:0000313" key="10">
    <source>
        <dbReference type="EMBL" id="NGO49579.1"/>
    </source>
</evidence>
<keyword evidence="7 9" id="KW-0472">Membrane</keyword>
<evidence type="ECO:0000256" key="8">
    <source>
        <dbReference type="ARBA" id="ARBA00035655"/>
    </source>
</evidence>
<dbReference type="EMBL" id="JAAKZF010000001">
    <property type="protein sequence ID" value="NGO49579.1"/>
    <property type="molecule type" value="Genomic_DNA"/>
</dbReference>
<accession>A0A6G4W4R2</accession>
<proteinExistence type="inferred from homology"/>
<dbReference type="RefSeq" id="WP_165021489.1">
    <property type="nucleotide sequence ID" value="NZ_JAAKZF010000001.1"/>
</dbReference>
<comment type="caution">
    <text evidence="10">The sequence shown here is derived from an EMBL/GenBank/DDBJ whole genome shotgun (WGS) entry which is preliminary data.</text>
</comment>
<feature type="transmembrane region" description="Helical" evidence="9">
    <location>
        <begin position="49"/>
        <end position="70"/>
    </location>
</feature>
<dbReference type="AlphaFoldDB" id="A0A6G4W4R2"/>
<evidence type="ECO:0000256" key="3">
    <source>
        <dbReference type="ARBA" id="ARBA00022475"/>
    </source>
</evidence>
<name>A0A6G4W4R2_9HYPH</name>
<protein>
    <submittedName>
        <fullName evidence="10">YeeE/YedE family protein</fullName>
    </submittedName>
</protein>
<dbReference type="GO" id="GO:0005886">
    <property type="term" value="C:plasma membrane"/>
    <property type="evidence" value="ECO:0007669"/>
    <property type="project" value="UniProtKB-SubCell"/>
</dbReference>
<evidence type="ECO:0000256" key="9">
    <source>
        <dbReference type="SAM" id="Phobius"/>
    </source>
</evidence>
<keyword evidence="2" id="KW-0813">Transport</keyword>
<feature type="transmembrane region" description="Helical" evidence="9">
    <location>
        <begin position="82"/>
        <end position="107"/>
    </location>
</feature>
<gene>
    <name evidence="10" type="ORF">G6N73_00050</name>
</gene>
<dbReference type="InterPro" id="IPR007272">
    <property type="entry name" value="Sulf_transp_TsuA/YedE"/>
</dbReference>
<reference evidence="10 11" key="1">
    <citation type="submission" date="2020-02" db="EMBL/GenBank/DDBJ databases">
        <title>Genome sequence of strain CCNWXJ40-4.</title>
        <authorList>
            <person name="Gao J."/>
            <person name="Sun J."/>
        </authorList>
    </citation>
    <scope>NUCLEOTIDE SEQUENCE [LARGE SCALE GENOMIC DNA]</scope>
    <source>
        <strain evidence="10 11">CCNWXJ 40-4</strain>
    </source>
</reference>
<keyword evidence="6 9" id="KW-1133">Transmembrane helix</keyword>
<evidence type="ECO:0000256" key="2">
    <source>
        <dbReference type="ARBA" id="ARBA00022448"/>
    </source>
</evidence>
<feature type="transmembrane region" description="Helical" evidence="9">
    <location>
        <begin position="119"/>
        <end position="140"/>
    </location>
</feature>
<comment type="subcellular location">
    <subcellularLocation>
        <location evidence="1">Cell inner membrane</location>
        <topology evidence="1">Multi-pass membrane protein</topology>
    </subcellularLocation>
</comment>
<keyword evidence="11" id="KW-1185">Reference proteome</keyword>
<evidence type="ECO:0000256" key="4">
    <source>
        <dbReference type="ARBA" id="ARBA00022519"/>
    </source>
</evidence>
<dbReference type="Proteomes" id="UP001642900">
    <property type="component" value="Unassembled WGS sequence"/>
</dbReference>
<evidence type="ECO:0000256" key="5">
    <source>
        <dbReference type="ARBA" id="ARBA00022692"/>
    </source>
</evidence>
<keyword evidence="5 9" id="KW-0812">Transmembrane</keyword>